<keyword evidence="5" id="KW-0598">Phosphotransferase system</keyword>
<dbReference type="NCBIfam" id="TIGR01003">
    <property type="entry name" value="PTS_HPr_family"/>
    <property type="match status" value="1"/>
</dbReference>
<dbReference type="InterPro" id="IPR001020">
    <property type="entry name" value="PTS_HPr_His_P_site"/>
</dbReference>
<evidence type="ECO:0000256" key="4">
    <source>
        <dbReference type="ARBA" id="ARBA00022490"/>
    </source>
</evidence>
<comment type="subcellular location">
    <subcellularLocation>
        <location evidence="2">Cytoplasm</location>
    </subcellularLocation>
</comment>
<dbReference type="InterPro" id="IPR000032">
    <property type="entry name" value="HPr-like"/>
</dbReference>
<evidence type="ECO:0000256" key="5">
    <source>
        <dbReference type="ARBA" id="ARBA00022683"/>
    </source>
</evidence>
<dbReference type="EMBL" id="CP019454">
    <property type="protein sequence ID" value="AUW94306.1"/>
    <property type="molecule type" value="Genomic_DNA"/>
</dbReference>
<proteinExistence type="predicted"/>
<evidence type="ECO:0000259" key="6">
    <source>
        <dbReference type="PROSITE" id="PS51350"/>
    </source>
</evidence>
<sequence>MITRSYVIADPQGLHARPAAQFIQAMALCPEAVQVTFGEKHANGKSILNVLALGVRAGDAIVVHYQTDDEAIVKRCEEALKPLLS</sequence>
<evidence type="ECO:0000256" key="3">
    <source>
        <dbReference type="ARBA" id="ARBA00020422"/>
    </source>
</evidence>
<evidence type="ECO:0000256" key="2">
    <source>
        <dbReference type="ARBA" id="ARBA00004496"/>
    </source>
</evidence>
<dbReference type="SUPFAM" id="SSF55594">
    <property type="entry name" value="HPr-like"/>
    <property type="match status" value="1"/>
</dbReference>
<dbReference type="CDD" id="cd00367">
    <property type="entry name" value="PTS-HPr_like"/>
    <property type="match status" value="1"/>
</dbReference>
<evidence type="ECO:0000313" key="7">
    <source>
        <dbReference type="EMBL" id="AUW94306.1"/>
    </source>
</evidence>
<keyword evidence="8" id="KW-1185">Reference proteome</keyword>
<evidence type="ECO:0000256" key="1">
    <source>
        <dbReference type="ARBA" id="ARBA00003681"/>
    </source>
</evidence>
<dbReference type="PROSITE" id="PS00369">
    <property type="entry name" value="PTS_HPR_HIS"/>
    <property type="match status" value="1"/>
</dbReference>
<organism evidence="7 8">
    <name type="scientific">Sulfobacillus thermotolerans</name>
    <dbReference type="NCBI Taxonomy" id="338644"/>
    <lineage>
        <taxon>Bacteria</taxon>
        <taxon>Bacillati</taxon>
        <taxon>Bacillota</taxon>
        <taxon>Clostridia</taxon>
        <taxon>Eubacteriales</taxon>
        <taxon>Clostridiales Family XVII. Incertae Sedis</taxon>
        <taxon>Sulfobacillus</taxon>
    </lineage>
</organism>
<comment type="function">
    <text evidence="1">General (non sugar-specific) component of the phosphoenolpyruvate-dependent sugar phosphotransferase system (sugar PTS). This major carbohydrate active-transport system catalyzes the phosphorylation of incoming sugar substrates concomitantly with their translocation across the cell membrane. The phosphoryl group from phosphoenolpyruvate (PEP) is transferred to the phosphoryl carrier protein HPr by enzyme I. Phospho-HPr then transfers it to the PTS EIIA domain.</text>
</comment>
<dbReference type="InterPro" id="IPR035895">
    <property type="entry name" value="HPr-like_sf"/>
</dbReference>
<protein>
    <recommendedName>
        <fullName evidence="3">Phosphocarrier protein HPr</fullName>
    </recommendedName>
</protein>
<keyword evidence="4" id="KW-0963">Cytoplasm</keyword>
<dbReference type="PANTHER" id="PTHR33705:SF2">
    <property type="entry name" value="PHOSPHOCARRIER PROTEIN NPR"/>
    <property type="match status" value="1"/>
</dbReference>
<dbReference type="Gene3D" id="3.30.1340.10">
    <property type="entry name" value="HPr-like"/>
    <property type="match status" value="1"/>
</dbReference>
<dbReference type="PANTHER" id="PTHR33705">
    <property type="entry name" value="PHOSPHOCARRIER PROTEIN HPR"/>
    <property type="match status" value="1"/>
</dbReference>
<evidence type="ECO:0000313" key="8">
    <source>
        <dbReference type="Proteomes" id="UP000325292"/>
    </source>
</evidence>
<dbReference type="Proteomes" id="UP000325292">
    <property type="component" value="Chromosome"/>
</dbReference>
<dbReference type="PROSITE" id="PS51350">
    <property type="entry name" value="PTS_HPR_DOM"/>
    <property type="match status" value="1"/>
</dbReference>
<name>A0ABN5H135_9FIRM</name>
<dbReference type="PRINTS" id="PR00107">
    <property type="entry name" value="PHOSPHOCPHPR"/>
</dbReference>
<reference evidence="7 8" key="1">
    <citation type="journal article" date="2019" name="Sci. Rep.">
        <title>Sulfobacillus thermotolerans: new insights into resistance and metabolic capacities of acidophilic chemolithotrophs.</title>
        <authorList>
            <person name="Panyushkina A.E."/>
            <person name="Babenko V.V."/>
            <person name="Nikitina A.S."/>
            <person name="Selezneva O.V."/>
            <person name="Tsaplina I.A."/>
            <person name="Letarova M.A."/>
            <person name="Kostryukova E.S."/>
            <person name="Letarov A.V."/>
        </authorList>
    </citation>
    <scope>NUCLEOTIDE SEQUENCE [LARGE SCALE GENOMIC DNA]</scope>
    <source>
        <strain evidence="7 8">Kr1</strain>
    </source>
</reference>
<dbReference type="Pfam" id="PF00381">
    <property type="entry name" value="PTS-HPr"/>
    <property type="match status" value="1"/>
</dbReference>
<accession>A0ABN5H135</accession>
<dbReference type="InterPro" id="IPR050399">
    <property type="entry name" value="HPr"/>
</dbReference>
<dbReference type="InterPro" id="IPR002114">
    <property type="entry name" value="PTS_HPr_Ser_P_site"/>
</dbReference>
<dbReference type="PROSITE" id="PS00589">
    <property type="entry name" value="PTS_HPR_SER"/>
    <property type="match status" value="1"/>
</dbReference>
<feature type="domain" description="HPr" evidence="6">
    <location>
        <begin position="1"/>
        <end position="85"/>
    </location>
</feature>
<gene>
    <name evidence="7" type="ORF">BXT84_10460</name>
</gene>